<dbReference type="InterPro" id="IPR006311">
    <property type="entry name" value="TAT_signal"/>
</dbReference>
<evidence type="ECO:0000313" key="4">
    <source>
        <dbReference type="Proteomes" id="UP001430804"/>
    </source>
</evidence>
<dbReference type="Proteomes" id="UP001430804">
    <property type="component" value="Unassembled WGS sequence"/>
</dbReference>
<comment type="caution">
    <text evidence="3">The sequence shown here is derived from an EMBL/GenBank/DDBJ whole genome shotgun (WGS) entry which is preliminary data.</text>
</comment>
<organism evidence="3 4">
    <name type="scientific">Pseudohoeflea coraliihabitans</name>
    <dbReference type="NCBI Taxonomy" id="2860393"/>
    <lineage>
        <taxon>Bacteria</taxon>
        <taxon>Pseudomonadati</taxon>
        <taxon>Pseudomonadota</taxon>
        <taxon>Alphaproteobacteria</taxon>
        <taxon>Hyphomicrobiales</taxon>
        <taxon>Rhizobiaceae</taxon>
        <taxon>Pseudohoeflea</taxon>
    </lineage>
</organism>
<protein>
    <submittedName>
        <fullName evidence="3">Extracellular solute-binding protein</fullName>
    </submittedName>
</protein>
<dbReference type="PROSITE" id="PS51318">
    <property type="entry name" value="TAT"/>
    <property type="match status" value="1"/>
</dbReference>
<dbReference type="PANTHER" id="PTHR30006:SF2">
    <property type="entry name" value="ABC TRANSPORTER SUBSTRATE-BINDING PROTEIN"/>
    <property type="match status" value="1"/>
</dbReference>
<evidence type="ECO:0000256" key="2">
    <source>
        <dbReference type="ARBA" id="ARBA00022764"/>
    </source>
</evidence>
<evidence type="ECO:0000313" key="3">
    <source>
        <dbReference type="EMBL" id="MBW3096256.1"/>
    </source>
</evidence>
<dbReference type="Pfam" id="PF13416">
    <property type="entry name" value="SBP_bac_8"/>
    <property type="match status" value="1"/>
</dbReference>
<reference evidence="3" key="1">
    <citation type="submission" date="2021-07" db="EMBL/GenBank/DDBJ databases">
        <title>Pseudohoeflea marina sp. nov. a polyhydroxyalcanoate-producing bacterium.</title>
        <authorList>
            <person name="Zheng W."/>
            <person name="Yu S."/>
            <person name="Huang Y."/>
        </authorList>
    </citation>
    <scope>NUCLEOTIDE SEQUENCE</scope>
    <source>
        <strain evidence="3">DP4N28-3</strain>
    </source>
</reference>
<dbReference type="PANTHER" id="PTHR30006">
    <property type="entry name" value="THIAMINE-BINDING PERIPLASMIC PROTEIN-RELATED"/>
    <property type="match status" value="1"/>
</dbReference>
<dbReference type="EMBL" id="JAHWQX010000001">
    <property type="protein sequence ID" value="MBW3096256.1"/>
    <property type="molecule type" value="Genomic_DNA"/>
</dbReference>
<keyword evidence="4" id="KW-1185">Reference proteome</keyword>
<gene>
    <name evidence="3" type="ORF">KY465_03060</name>
</gene>
<evidence type="ECO:0000256" key="1">
    <source>
        <dbReference type="ARBA" id="ARBA00022729"/>
    </source>
</evidence>
<sequence length="369" mass="39538">MTRDKIDRNSFRRRAILKGAAGVAVAGGLGMPFVRTASAQQFSGKELRVLTWSDPTGQAAVRNILQPFEAATGAKIIADLTGSTSDMIAKIRASAARPQYDLVILSGFGASALADAGLLEKPDLSAIPNTDRMFSQYRTGAKGYGVGYFLWSDGLLYNTNAHSTAPSSYDVLWDEANKGKIIVPPAENLGALELIMIAARMAGGDAQNPDSGFELLAKLKDQILTVSQNSPQMADLFRANSANAGAIYSPLLFADNIPDPAFNMSGTYDLAEGFFVDLQFMVIPKGHPGDAAAINALINQALDPEVQGKMAEEVWYGPVNQDAKLSDKAKASPYIPSPDVIANRTVQVDAEYLASVRDDWVRRYAQAIA</sequence>
<keyword evidence="1" id="KW-0732">Signal</keyword>
<accession>A0ABS6WJY3</accession>
<dbReference type="InterPro" id="IPR006059">
    <property type="entry name" value="SBP"/>
</dbReference>
<keyword evidence="2" id="KW-0574">Periplasm</keyword>
<name>A0ABS6WJY3_9HYPH</name>
<proteinExistence type="predicted"/>
<dbReference type="RefSeq" id="WP_219158303.1">
    <property type="nucleotide sequence ID" value="NZ_JAHWQX010000001.1"/>
</dbReference>